<dbReference type="Pfam" id="PF00144">
    <property type="entry name" value="Beta-lactamase"/>
    <property type="match status" value="1"/>
</dbReference>
<dbReference type="InterPro" id="IPR001466">
    <property type="entry name" value="Beta-lactam-related"/>
</dbReference>
<dbReference type="SUPFAM" id="SSF56601">
    <property type="entry name" value="beta-lactamase/transpeptidase-like"/>
    <property type="match status" value="1"/>
</dbReference>
<name>A0A7W9DKQ3_9SPHI</name>
<dbReference type="InterPro" id="IPR050491">
    <property type="entry name" value="AmpC-like"/>
</dbReference>
<evidence type="ECO:0000259" key="3">
    <source>
        <dbReference type="Pfam" id="PF00144"/>
    </source>
</evidence>
<dbReference type="Gene3D" id="1.25.40.10">
    <property type="entry name" value="Tetratricopeptide repeat domain"/>
    <property type="match status" value="1"/>
</dbReference>
<evidence type="ECO:0000256" key="1">
    <source>
        <dbReference type="PROSITE-ProRule" id="PRU00339"/>
    </source>
</evidence>
<feature type="domain" description="Beta-lactamase-related" evidence="3">
    <location>
        <begin position="41"/>
        <end position="337"/>
    </location>
</feature>
<feature type="repeat" description="TPR" evidence="1">
    <location>
        <begin position="431"/>
        <end position="464"/>
    </location>
</feature>
<dbReference type="Proteomes" id="UP000537718">
    <property type="component" value="Unassembled WGS sequence"/>
</dbReference>
<dbReference type="PANTHER" id="PTHR46825">
    <property type="entry name" value="D-ALANYL-D-ALANINE-CARBOXYPEPTIDASE/ENDOPEPTIDASE AMPH"/>
    <property type="match status" value="1"/>
</dbReference>
<dbReference type="SUPFAM" id="SSF48452">
    <property type="entry name" value="TPR-like"/>
    <property type="match status" value="1"/>
</dbReference>
<dbReference type="PANTHER" id="PTHR46825:SF9">
    <property type="entry name" value="BETA-LACTAMASE-RELATED DOMAIN-CONTAINING PROTEIN"/>
    <property type="match status" value="1"/>
</dbReference>
<dbReference type="InterPro" id="IPR019734">
    <property type="entry name" value="TPR_rpt"/>
</dbReference>
<dbReference type="InterPro" id="IPR012338">
    <property type="entry name" value="Beta-lactam/transpept-like"/>
</dbReference>
<sequence>MKKINLLLAALIACCITAHAQQTATFKANHRVIETKQFNKQVNDMLTDIGIPGLSLAIINNDQVVFSNVYGSKTQLAGDQADPETIFEACSLSKSFLVFVAMQLADQQKLDLDKPLYEYLEYPLLQHDSRYKLITARMILSHSSGIENYKRENNAEVLELVAAPGTDFVYSSAGYVYLGNVIEVILKKSADTYLKELVYEPLQLHRTFSKYEKDGSYPQNYATGYTVFGKEIKKWKNDSVLVSGGIHTTAKDYATLITSIFNRKYLSDDRVKDITHGDIGLGDKGKLLYWGAGFGLQYAQGDTIIFQNGVQDGFRSWVYYSKKNKSGVAFFTNSSLGMSILKKLNELSVNLNIDPLLDDSDFEHYPDPALALLRIYRTGPVDNLFNKVAHTSNKELSFASLNNLALIIASDNKTVAKRLMEENRKRHPEKSEAYLELGKLDFRLKDYKSALANFTQCKLLNPGTTEVEGQIKECLKRLN</sequence>
<evidence type="ECO:0000256" key="2">
    <source>
        <dbReference type="SAM" id="SignalP"/>
    </source>
</evidence>
<proteinExistence type="predicted"/>
<evidence type="ECO:0000313" key="4">
    <source>
        <dbReference type="EMBL" id="MBB5622461.1"/>
    </source>
</evidence>
<dbReference type="AlphaFoldDB" id="A0A7W9DKQ3"/>
<protein>
    <submittedName>
        <fullName evidence="4">CubicO group peptidase (Beta-lactamase class C family)</fullName>
    </submittedName>
</protein>
<dbReference type="PROSITE" id="PS50005">
    <property type="entry name" value="TPR"/>
    <property type="match status" value="1"/>
</dbReference>
<organism evidence="4 5">
    <name type="scientific">Pedobacter cryoconitis</name>
    <dbReference type="NCBI Taxonomy" id="188932"/>
    <lineage>
        <taxon>Bacteria</taxon>
        <taxon>Pseudomonadati</taxon>
        <taxon>Bacteroidota</taxon>
        <taxon>Sphingobacteriia</taxon>
        <taxon>Sphingobacteriales</taxon>
        <taxon>Sphingobacteriaceae</taxon>
        <taxon>Pedobacter</taxon>
    </lineage>
</organism>
<keyword evidence="2" id="KW-0732">Signal</keyword>
<feature type="signal peptide" evidence="2">
    <location>
        <begin position="1"/>
        <end position="20"/>
    </location>
</feature>
<dbReference type="Gene3D" id="3.40.710.10">
    <property type="entry name" value="DD-peptidase/beta-lactamase superfamily"/>
    <property type="match status" value="1"/>
</dbReference>
<accession>A0A7W9DKQ3</accession>
<reference evidence="4 5" key="1">
    <citation type="submission" date="2020-08" db="EMBL/GenBank/DDBJ databases">
        <title>Genomic Encyclopedia of Type Strains, Phase IV (KMG-V): Genome sequencing to study the core and pangenomes of soil and plant-associated prokaryotes.</title>
        <authorList>
            <person name="Whitman W."/>
        </authorList>
    </citation>
    <scope>NUCLEOTIDE SEQUENCE [LARGE SCALE GENOMIC DNA]</scope>
    <source>
        <strain evidence="4 5">MP7CTX6</strain>
    </source>
</reference>
<dbReference type="RefSeq" id="WP_183868372.1">
    <property type="nucleotide sequence ID" value="NZ_JACHCF010000008.1"/>
</dbReference>
<keyword evidence="1" id="KW-0802">TPR repeat</keyword>
<comment type="caution">
    <text evidence="4">The sequence shown here is derived from an EMBL/GenBank/DDBJ whole genome shotgun (WGS) entry which is preliminary data.</text>
</comment>
<gene>
    <name evidence="4" type="ORF">HDE69_003536</name>
</gene>
<feature type="chain" id="PRO_5030568542" evidence="2">
    <location>
        <begin position="21"/>
        <end position="479"/>
    </location>
</feature>
<dbReference type="EMBL" id="JACHCF010000008">
    <property type="protein sequence ID" value="MBB5622461.1"/>
    <property type="molecule type" value="Genomic_DNA"/>
</dbReference>
<evidence type="ECO:0000313" key="5">
    <source>
        <dbReference type="Proteomes" id="UP000537718"/>
    </source>
</evidence>
<dbReference type="InterPro" id="IPR011990">
    <property type="entry name" value="TPR-like_helical_dom_sf"/>
</dbReference>